<comment type="caution">
    <text evidence="2">The sequence shown here is derived from an EMBL/GenBank/DDBJ whole genome shotgun (WGS) entry which is preliminary data.</text>
</comment>
<keyword evidence="3" id="KW-1185">Reference proteome</keyword>
<accession>A0A7X6DQM0</accession>
<dbReference type="AlphaFoldDB" id="A0A7X6DQM0"/>
<dbReference type="RefSeq" id="WP_168060282.1">
    <property type="nucleotide sequence ID" value="NZ_VTOW01000002.1"/>
</dbReference>
<evidence type="ECO:0000313" key="3">
    <source>
        <dbReference type="Proteomes" id="UP000534783"/>
    </source>
</evidence>
<organism evidence="2 3">
    <name type="scientific">Candidatus Manganitrophus noduliformans</name>
    <dbReference type="NCBI Taxonomy" id="2606439"/>
    <lineage>
        <taxon>Bacteria</taxon>
        <taxon>Pseudomonadati</taxon>
        <taxon>Nitrospirota</taxon>
        <taxon>Nitrospiria</taxon>
        <taxon>Candidatus Troglogloeales</taxon>
        <taxon>Candidatus Manganitrophaceae</taxon>
        <taxon>Candidatus Manganitrophus</taxon>
    </lineage>
</organism>
<protein>
    <submittedName>
        <fullName evidence="2">Uncharacterized protein</fullName>
    </submittedName>
</protein>
<feature type="compositionally biased region" description="Basic and acidic residues" evidence="1">
    <location>
        <begin position="99"/>
        <end position="108"/>
    </location>
</feature>
<gene>
    <name evidence="2" type="ORF">MNODULE_12440</name>
</gene>
<sequence length="117" mass="12419">MLDKIKELGAQVATKANDAMEGITTSVKGGVDSLANTATNMTEALNEKAVRASTAQMCSILEIAIEELKTRPLSDQPVSLTATVNIGIASLEMQIHLPPTERENERGIVSKTLPKSA</sequence>
<name>A0A7X6DQM0_9BACT</name>
<proteinExistence type="predicted"/>
<evidence type="ECO:0000256" key="1">
    <source>
        <dbReference type="SAM" id="MobiDB-lite"/>
    </source>
</evidence>
<dbReference type="Proteomes" id="UP000534783">
    <property type="component" value="Unassembled WGS sequence"/>
</dbReference>
<feature type="region of interest" description="Disordered" evidence="1">
    <location>
        <begin position="98"/>
        <end position="117"/>
    </location>
</feature>
<evidence type="ECO:0000313" key="2">
    <source>
        <dbReference type="EMBL" id="NKE71550.1"/>
    </source>
</evidence>
<dbReference type="EMBL" id="VTOW01000002">
    <property type="protein sequence ID" value="NKE71550.1"/>
    <property type="molecule type" value="Genomic_DNA"/>
</dbReference>
<reference evidence="2 3" key="1">
    <citation type="journal article" date="2020" name="Nature">
        <title>Bacterial chemolithoautotrophy via manganese oxidation.</title>
        <authorList>
            <person name="Yu H."/>
            <person name="Leadbetter J.R."/>
        </authorList>
    </citation>
    <scope>NUCLEOTIDE SEQUENCE [LARGE SCALE GENOMIC DNA]</scope>
    <source>
        <strain evidence="2 3">Mn-1</strain>
    </source>
</reference>